<keyword evidence="1" id="KW-0547">Nucleotide-binding</keyword>
<evidence type="ECO:0000256" key="1">
    <source>
        <dbReference type="PROSITE-ProRule" id="PRU00409"/>
    </source>
</evidence>
<proteinExistence type="predicted"/>
<dbReference type="Gene3D" id="3.30.470.20">
    <property type="entry name" value="ATP-grasp fold, B domain"/>
    <property type="match status" value="1"/>
</dbReference>
<dbReference type="PROSITE" id="PS50975">
    <property type="entry name" value="ATP_GRASP"/>
    <property type="match status" value="1"/>
</dbReference>
<evidence type="ECO:0000313" key="4">
    <source>
        <dbReference type="Proteomes" id="UP000315010"/>
    </source>
</evidence>
<dbReference type="InterPro" id="IPR011761">
    <property type="entry name" value="ATP-grasp"/>
</dbReference>
<protein>
    <submittedName>
        <fullName evidence="3">ATP-grasp domain protein</fullName>
    </submittedName>
</protein>
<keyword evidence="1" id="KW-0067">ATP-binding</keyword>
<dbReference type="OrthoDB" id="1804072at2"/>
<accession>A0A5C5YN29</accession>
<dbReference type="Proteomes" id="UP000315010">
    <property type="component" value="Unassembled WGS sequence"/>
</dbReference>
<dbReference type="AlphaFoldDB" id="A0A5C5YN29"/>
<dbReference type="EMBL" id="SJPJ01000002">
    <property type="protein sequence ID" value="TWT76293.1"/>
    <property type="molecule type" value="Genomic_DNA"/>
</dbReference>
<dbReference type="InterPro" id="IPR003806">
    <property type="entry name" value="ATP-grasp_PylC-type"/>
</dbReference>
<feature type="domain" description="ATP-grasp" evidence="2">
    <location>
        <begin position="81"/>
        <end position="291"/>
    </location>
</feature>
<evidence type="ECO:0000259" key="2">
    <source>
        <dbReference type="PROSITE" id="PS50975"/>
    </source>
</evidence>
<name>A0A5C5YN29_9BACT</name>
<keyword evidence="4" id="KW-1185">Reference proteome</keyword>
<sequence length="404" mass="44844">MTNASRIILVGASVRAAAESAKKAGLGVIGVDQFGDVDCRQCCEAFHLLDDLERSLDLTLIEMSRQYPGVPIHVVGGFQTEVTLERLKLGHRPEGDVVNGDWRDPVWLRSLADDVGMRFPKTIRPSSGSFERVLKSEVGHGRWLVKQWHRSGGLGVRWTSSSGADSNNQYVQQWIAGRRYGITYFSVAGEAVLLGGGRSLHTRKGSLPFVYGGSFGPVALPEPIRQRLRCLGDHFVNRTRYQGLFGADIVIDSHGELWLLEINARWTASTELIEWDLSRRGIWGDDESLIGWVHAMQTISADNKASLLDRIKQVGQTLEGQTEQRTMLKKVVFASHSGVFRSGRVTMRLPNPMQIRDLPKEGTHVEKGSPIVSLIVPWSEISSLRRVKETIGAARSIRDSVQQG</sequence>
<dbReference type="SUPFAM" id="SSF56059">
    <property type="entry name" value="Glutathione synthetase ATP-binding domain-like"/>
    <property type="match status" value="1"/>
</dbReference>
<organism evidence="3 4">
    <name type="scientific">Novipirellula herctigrandis</name>
    <dbReference type="NCBI Taxonomy" id="2527986"/>
    <lineage>
        <taxon>Bacteria</taxon>
        <taxon>Pseudomonadati</taxon>
        <taxon>Planctomycetota</taxon>
        <taxon>Planctomycetia</taxon>
        <taxon>Pirellulales</taxon>
        <taxon>Pirellulaceae</taxon>
        <taxon>Novipirellula</taxon>
    </lineage>
</organism>
<dbReference type="RefSeq" id="WP_146404087.1">
    <property type="nucleotide sequence ID" value="NZ_SJPJ01000002.1"/>
</dbReference>
<dbReference type="GO" id="GO:0046872">
    <property type="term" value="F:metal ion binding"/>
    <property type="evidence" value="ECO:0007669"/>
    <property type="project" value="InterPro"/>
</dbReference>
<evidence type="ECO:0000313" key="3">
    <source>
        <dbReference type="EMBL" id="TWT76293.1"/>
    </source>
</evidence>
<gene>
    <name evidence="3" type="ORF">CA13_67860</name>
</gene>
<dbReference type="Pfam" id="PF02655">
    <property type="entry name" value="ATP-grasp_3"/>
    <property type="match status" value="1"/>
</dbReference>
<reference evidence="3 4" key="1">
    <citation type="submission" date="2019-02" db="EMBL/GenBank/DDBJ databases">
        <title>Deep-cultivation of Planctomycetes and their phenomic and genomic characterization uncovers novel biology.</title>
        <authorList>
            <person name="Wiegand S."/>
            <person name="Jogler M."/>
            <person name="Boedeker C."/>
            <person name="Pinto D."/>
            <person name="Vollmers J."/>
            <person name="Rivas-Marin E."/>
            <person name="Kohn T."/>
            <person name="Peeters S.H."/>
            <person name="Heuer A."/>
            <person name="Rast P."/>
            <person name="Oberbeckmann S."/>
            <person name="Bunk B."/>
            <person name="Jeske O."/>
            <person name="Meyerdierks A."/>
            <person name="Storesund J.E."/>
            <person name="Kallscheuer N."/>
            <person name="Luecker S."/>
            <person name="Lage O.M."/>
            <person name="Pohl T."/>
            <person name="Merkel B.J."/>
            <person name="Hornburger P."/>
            <person name="Mueller R.-W."/>
            <person name="Bruemmer F."/>
            <person name="Labrenz M."/>
            <person name="Spormann A.M."/>
            <person name="Op Den Camp H."/>
            <person name="Overmann J."/>
            <person name="Amann R."/>
            <person name="Jetten M.S.M."/>
            <person name="Mascher T."/>
            <person name="Medema M.H."/>
            <person name="Devos D.P."/>
            <person name="Kaster A.-K."/>
            <person name="Ovreas L."/>
            <person name="Rohde M."/>
            <person name="Galperin M.Y."/>
            <person name="Jogler C."/>
        </authorList>
    </citation>
    <scope>NUCLEOTIDE SEQUENCE [LARGE SCALE GENOMIC DNA]</scope>
    <source>
        <strain evidence="3 4">CA13</strain>
    </source>
</reference>
<dbReference type="GO" id="GO:0005524">
    <property type="term" value="F:ATP binding"/>
    <property type="evidence" value="ECO:0007669"/>
    <property type="project" value="UniProtKB-UniRule"/>
</dbReference>
<comment type="caution">
    <text evidence="3">The sequence shown here is derived from an EMBL/GenBank/DDBJ whole genome shotgun (WGS) entry which is preliminary data.</text>
</comment>